<feature type="coiled-coil region" evidence="1">
    <location>
        <begin position="52"/>
        <end position="113"/>
    </location>
</feature>
<keyword evidence="1" id="KW-0175">Coiled coil</keyword>
<feature type="compositionally biased region" description="Basic and acidic residues" evidence="2">
    <location>
        <begin position="202"/>
        <end position="215"/>
    </location>
</feature>
<organism evidence="3 4">
    <name type="scientific">Roseburia porci</name>
    <dbReference type="NCBI Taxonomy" id="2605790"/>
    <lineage>
        <taxon>Bacteria</taxon>
        <taxon>Bacillati</taxon>
        <taxon>Bacillota</taxon>
        <taxon>Clostridia</taxon>
        <taxon>Lachnospirales</taxon>
        <taxon>Lachnospiraceae</taxon>
        <taxon>Roseburia</taxon>
    </lineage>
</organism>
<evidence type="ECO:0000313" key="4">
    <source>
        <dbReference type="Proteomes" id="UP000474024"/>
    </source>
</evidence>
<feature type="compositionally biased region" description="Acidic residues" evidence="2">
    <location>
        <begin position="216"/>
        <end position="226"/>
    </location>
</feature>
<evidence type="ECO:0000256" key="1">
    <source>
        <dbReference type="SAM" id="Coils"/>
    </source>
</evidence>
<dbReference type="Proteomes" id="UP000474024">
    <property type="component" value="Unassembled WGS sequence"/>
</dbReference>
<comment type="caution">
    <text evidence="3">The sequence shown here is derived from an EMBL/GenBank/DDBJ whole genome shotgun (WGS) entry which is preliminary data.</text>
</comment>
<sequence length="226" mass="26984">MKSEQDFQEALKNKKIPILVLDQKWHRLFAIHGKTDAIKSLEEEVNGLLVRQGQLNTKLKELKKLKNQLMSNIVANMNDEKTEDKEHLRHRKLDEDKRLIDEINTQLEECEDELLDIPKLIQEANLKLMIESMDYCYSKLRVNQEESKEIEDWINQVRIDLKKNIIRKQNRDINNREIYAYMHDIFGPDVLDLFDVQYEEVFPDKEEKDNSKEEEPKESEEKDGED</sequence>
<reference evidence="3 4" key="1">
    <citation type="submission" date="2019-08" db="EMBL/GenBank/DDBJ databases">
        <title>In-depth cultivation of the pig gut microbiome towards novel bacterial diversity and tailored functional studies.</title>
        <authorList>
            <person name="Wylensek D."/>
            <person name="Hitch T.C.A."/>
            <person name="Clavel T."/>
        </authorList>
    </citation>
    <scope>NUCLEOTIDE SEQUENCE [LARGE SCALE GENOMIC DNA]</scope>
    <source>
        <strain evidence="3 4">MUC/MUC-530-WT-4D</strain>
    </source>
</reference>
<proteinExistence type="predicted"/>
<name>A0A6L5YNB8_9FIRM</name>
<dbReference type="AlphaFoldDB" id="A0A6L5YNB8"/>
<dbReference type="EMBL" id="VUNI01000003">
    <property type="protein sequence ID" value="MST74003.1"/>
    <property type="molecule type" value="Genomic_DNA"/>
</dbReference>
<gene>
    <name evidence="3" type="ORF">FYJ75_02985</name>
</gene>
<keyword evidence="4" id="KW-1185">Reference proteome</keyword>
<feature type="region of interest" description="Disordered" evidence="2">
    <location>
        <begin position="202"/>
        <end position="226"/>
    </location>
</feature>
<evidence type="ECO:0000313" key="3">
    <source>
        <dbReference type="EMBL" id="MST74003.1"/>
    </source>
</evidence>
<evidence type="ECO:0000256" key="2">
    <source>
        <dbReference type="SAM" id="MobiDB-lite"/>
    </source>
</evidence>
<protein>
    <submittedName>
        <fullName evidence="3">Uncharacterized protein</fullName>
    </submittedName>
</protein>
<dbReference type="RefSeq" id="WP_154428714.1">
    <property type="nucleotide sequence ID" value="NZ_VUNI01000003.1"/>
</dbReference>
<accession>A0A6L5YNB8</accession>